<evidence type="ECO:0000256" key="1">
    <source>
        <dbReference type="SAM" id="MobiDB-lite"/>
    </source>
</evidence>
<comment type="caution">
    <text evidence="2">The sequence shown here is derived from an EMBL/GenBank/DDBJ whole genome shotgun (WGS) entry which is preliminary data.</text>
</comment>
<gene>
    <name evidence="2" type="ORF">FDP08_06990</name>
</gene>
<dbReference type="EMBL" id="SZYH01000001">
    <property type="protein sequence ID" value="TKV67858.1"/>
    <property type="molecule type" value="Genomic_DNA"/>
</dbReference>
<dbReference type="Proteomes" id="UP000308488">
    <property type="component" value="Unassembled WGS sequence"/>
</dbReference>
<organism evidence="2 3">
    <name type="scientific">Marinobacter panjinensis</name>
    <dbReference type="NCBI Taxonomy" id="2576384"/>
    <lineage>
        <taxon>Bacteria</taxon>
        <taxon>Pseudomonadati</taxon>
        <taxon>Pseudomonadota</taxon>
        <taxon>Gammaproteobacteria</taxon>
        <taxon>Pseudomonadales</taxon>
        <taxon>Marinobacteraceae</taxon>
        <taxon>Marinobacter</taxon>
    </lineage>
</organism>
<evidence type="ECO:0000313" key="2">
    <source>
        <dbReference type="EMBL" id="TKV67858.1"/>
    </source>
</evidence>
<accession>A0A4U6R4N7</accession>
<reference evidence="2 3" key="1">
    <citation type="submission" date="2019-05" db="EMBL/GenBank/DDBJ databases">
        <title>Marinobacter panjinensis sp. nov., a moderately halophilic bacterium isolated from sea tidal flat environment.</title>
        <authorList>
            <person name="Yang W."/>
            <person name="An M."/>
            <person name="He W."/>
            <person name="Luo X."/>
            <person name="Zhu L."/>
            <person name="Chen G."/>
            <person name="Zhang Y."/>
            <person name="Wang Y."/>
        </authorList>
    </citation>
    <scope>NUCLEOTIDE SEQUENCE [LARGE SCALE GENOMIC DNA]</scope>
    <source>
        <strain evidence="2 3">PJ-16</strain>
    </source>
</reference>
<dbReference type="RefSeq" id="WP_137435270.1">
    <property type="nucleotide sequence ID" value="NZ_JANRHC010000001.1"/>
</dbReference>
<evidence type="ECO:0000313" key="3">
    <source>
        <dbReference type="Proteomes" id="UP000308488"/>
    </source>
</evidence>
<sequence length="65" mass="7286">MTQAHIATVHPMPSSVLHNSTEVRRQYTRAAARQAAQVISRKMGSWRKKAATATPEMPQMMQGEH</sequence>
<name>A0A4U6R4N7_9GAMM</name>
<dbReference type="AlphaFoldDB" id="A0A4U6R4N7"/>
<protein>
    <submittedName>
        <fullName evidence="2">Uncharacterized protein</fullName>
    </submittedName>
</protein>
<keyword evidence="3" id="KW-1185">Reference proteome</keyword>
<proteinExistence type="predicted"/>
<feature type="region of interest" description="Disordered" evidence="1">
    <location>
        <begin position="38"/>
        <end position="65"/>
    </location>
</feature>